<dbReference type="GO" id="GO:0016787">
    <property type="term" value="F:hydrolase activity"/>
    <property type="evidence" value="ECO:0007669"/>
    <property type="project" value="InterPro"/>
</dbReference>
<proteinExistence type="predicted"/>
<feature type="domain" description="Dienelactone hydrolase" evidence="1">
    <location>
        <begin position="22"/>
        <end position="204"/>
    </location>
</feature>
<dbReference type="InterPro" id="IPR002925">
    <property type="entry name" value="Dienelactn_hydro"/>
</dbReference>
<evidence type="ECO:0000313" key="3">
    <source>
        <dbReference type="Proteomes" id="UP000323142"/>
    </source>
</evidence>
<reference evidence="2 3" key="2">
    <citation type="submission" date="2019-09" db="EMBL/GenBank/DDBJ databases">
        <authorList>
            <person name="Jin C."/>
        </authorList>
    </citation>
    <scope>NUCLEOTIDE SEQUENCE [LARGE SCALE GENOMIC DNA]</scope>
    <source>
        <strain evidence="2 3">BN140002</strain>
    </source>
</reference>
<protein>
    <submittedName>
        <fullName evidence="2">Prolyl oligopeptidase family serine peptidase</fullName>
    </submittedName>
</protein>
<dbReference type="PANTHER" id="PTHR22946">
    <property type="entry name" value="DIENELACTONE HYDROLASE DOMAIN-CONTAINING PROTEIN-RELATED"/>
    <property type="match status" value="1"/>
</dbReference>
<dbReference type="Pfam" id="PF01738">
    <property type="entry name" value="DLH"/>
    <property type="match status" value="1"/>
</dbReference>
<evidence type="ECO:0000313" key="2">
    <source>
        <dbReference type="EMBL" id="KAA2236933.1"/>
    </source>
</evidence>
<dbReference type="SUPFAM" id="SSF53474">
    <property type="entry name" value="alpha/beta-Hydrolases"/>
    <property type="match status" value="1"/>
</dbReference>
<dbReference type="Gene3D" id="3.40.50.1820">
    <property type="entry name" value="alpha/beta hydrolase"/>
    <property type="match status" value="1"/>
</dbReference>
<dbReference type="InterPro" id="IPR050261">
    <property type="entry name" value="FrsA_esterase"/>
</dbReference>
<comment type="caution">
    <text evidence="2">The sequence shown here is derived from an EMBL/GenBank/DDBJ whole genome shotgun (WGS) entry which is preliminary data.</text>
</comment>
<reference evidence="2 3" key="1">
    <citation type="submission" date="2019-09" db="EMBL/GenBank/DDBJ databases">
        <title>Salinarimonas rosea gen. nov., sp. nov., a new member of the a-2 subgroup of the Proteobacteria.</title>
        <authorList>
            <person name="Liu J."/>
        </authorList>
    </citation>
    <scope>NUCLEOTIDE SEQUENCE [LARGE SCALE GENOMIC DNA]</scope>
    <source>
        <strain evidence="2 3">BN140002</strain>
    </source>
</reference>
<accession>A0A5B2VBV4</accession>
<dbReference type="Proteomes" id="UP000323142">
    <property type="component" value="Unassembled WGS sequence"/>
</dbReference>
<evidence type="ECO:0000259" key="1">
    <source>
        <dbReference type="Pfam" id="PF01738"/>
    </source>
</evidence>
<keyword evidence="3" id="KW-1185">Reference proteome</keyword>
<dbReference type="OrthoDB" id="9771666at2"/>
<sequence>MSRFQSGGRAITVEWFAAEGAPASAPAVLMLHGADGLGQRGDQYRAGARALAAGGYHVGLVHYFDRTVSRWASLPAIFQNFPAWMETLRDALTFAAGQPGVDPARLGVVGISLGAALSLATAAEDTRIKALVDYFGPVPEGSLQGATRLPPTLVLHGASDPIVPVSNARALEAFLERNAVPHEVKIYPGEGHGFGRAAQGDADARVAAFLDRHLRR</sequence>
<dbReference type="InterPro" id="IPR029058">
    <property type="entry name" value="AB_hydrolase_fold"/>
</dbReference>
<organism evidence="2 3">
    <name type="scientific">Salinarimonas soli</name>
    <dbReference type="NCBI Taxonomy" id="1638099"/>
    <lineage>
        <taxon>Bacteria</taxon>
        <taxon>Pseudomonadati</taxon>
        <taxon>Pseudomonadota</taxon>
        <taxon>Alphaproteobacteria</taxon>
        <taxon>Hyphomicrobiales</taxon>
        <taxon>Salinarimonadaceae</taxon>
        <taxon>Salinarimonas</taxon>
    </lineage>
</organism>
<dbReference type="PANTHER" id="PTHR22946:SF0">
    <property type="entry name" value="DIENELACTONE HYDROLASE DOMAIN-CONTAINING PROTEIN"/>
    <property type="match status" value="1"/>
</dbReference>
<name>A0A5B2VBV4_9HYPH</name>
<dbReference type="AlphaFoldDB" id="A0A5B2VBV4"/>
<gene>
    <name evidence="2" type="ORF">F0L46_12895</name>
</gene>
<dbReference type="EMBL" id="VUOA01000022">
    <property type="protein sequence ID" value="KAA2236933.1"/>
    <property type="molecule type" value="Genomic_DNA"/>
</dbReference>